<reference evidence="2 3" key="1">
    <citation type="submission" date="2018-02" db="EMBL/GenBank/DDBJ databases">
        <title>Subsurface microbial communities from deep shales in Ohio and West Virginia, USA.</title>
        <authorList>
            <person name="Wrighton K."/>
        </authorList>
    </citation>
    <scope>NUCLEOTIDE SEQUENCE [LARGE SCALE GENOMIC DNA]</scope>
    <source>
        <strain evidence="2 3">OWC-G53F</strain>
    </source>
</reference>
<dbReference type="AlphaFoldDB" id="A0A2S6GR86"/>
<dbReference type="Proteomes" id="UP000238071">
    <property type="component" value="Unassembled WGS sequence"/>
</dbReference>
<dbReference type="OrthoDB" id="1149281at2"/>
<proteinExistence type="predicted"/>
<feature type="signal peptide" evidence="1">
    <location>
        <begin position="1"/>
        <end position="22"/>
    </location>
</feature>
<feature type="chain" id="PRO_5015397828" evidence="1">
    <location>
        <begin position="23"/>
        <end position="259"/>
    </location>
</feature>
<organism evidence="2 3">
    <name type="scientific">Methylobacter tundripaludum</name>
    <dbReference type="NCBI Taxonomy" id="173365"/>
    <lineage>
        <taxon>Bacteria</taxon>
        <taxon>Pseudomonadati</taxon>
        <taxon>Pseudomonadota</taxon>
        <taxon>Gammaproteobacteria</taxon>
        <taxon>Methylococcales</taxon>
        <taxon>Methylococcaceae</taxon>
        <taxon>Methylobacter</taxon>
    </lineage>
</organism>
<sequence>MITLRSICLFSLLFFAALPAYAAAVPNTHISVIVSLVDNVSQGIVPVPAKIGNGDDPHNNLYWGAAYGVKTFLSKADGWKNLGCEKDINETILERCQFSWKDRLTVTADAYRGSRIDQAMLDFMQQAATPPDAAQREMVVFIGHDGLMDEQNQPIIKRFPKHAEHDKPAVVLACLSDEFFSGHLLAAGSKPVVTTFSFMAPEAYVLEAIARGFATQASEAELRSSAGLAYAKYQRISAKAGKSVFGANSQAKPMRLSLR</sequence>
<dbReference type="RefSeq" id="WP_104424794.1">
    <property type="nucleotide sequence ID" value="NZ_PTIY01000013.1"/>
</dbReference>
<gene>
    <name evidence="2" type="ORF">B0F88_113105</name>
</gene>
<accession>A0A2S6GR86</accession>
<evidence type="ECO:0000313" key="3">
    <source>
        <dbReference type="Proteomes" id="UP000238071"/>
    </source>
</evidence>
<evidence type="ECO:0000313" key="2">
    <source>
        <dbReference type="EMBL" id="PPK67765.1"/>
    </source>
</evidence>
<comment type="caution">
    <text evidence="2">The sequence shown here is derived from an EMBL/GenBank/DDBJ whole genome shotgun (WGS) entry which is preliminary data.</text>
</comment>
<keyword evidence="1" id="KW-0732">Signal</keyword>
<dbReference type="EMBL" id="PTIY01000013">
    <property type="protein sequence ID" value="PPK67765.1"/>
    <property type="molecule type" value="Genomic_DNA"/>
</dbReference>
<keyword evidence="3" id="KW-1185">Reference proteome</keyword>
<name>A0A2S6GR86_9GAMM</name>
<protein>
    <submittedName>
        <fullName evidence="2">Uncharacterized protein</fullName>
    </submittedName>
</protein>
<evidence type="ECO:0000256" key="1">
    <source>
        <dbReference type="SAM" id="SignalP"/>
    </source>
</evidence>